<dbReference type="RefSeq" id="WP_168740319.1">
    <property type="nucleotide sequence ID" value="NZ_JABAHZ010000004.1"/>
</dbReference>
<dbReference type="AlphaFoldDB" id="A0A847SN25"/>
<protein>
    <submittedName>
        <fullName evidence="1">RloB domain-containing protein</fullName>
    </submittedName>
</protein>
<comment type="caution">
    <text evidence="1">The sequence shown here is derived from an EMBL/GenBank/DDBJ whole genome shotgun (WGS) entry which is preliminary data.</text>
</comment>
<dbReference type="Proteomes" id="UP000552864">
    <property type="component" value="Unassembled WGS sequence"/>
</dbReference>
<dbReference type="Pfam" id="PF13707">
    <property type="entry name" value="RloB"/>
    <property type="match status" value="1"/>
</dbReference>
<sequence length="229" mass="26560">MSKGRKESFNDLLQSLKTKKVETPKSVDVIEERKYFLIVCEGVRTEPIYFNYFRNFLPPRLLDTIQVDGAGCDTIDVVKRAVEEKKKREKHKLKPPYDEVWAVYDKDDFSDTRYNGAIALAKKEGIQSAHSNQSFELWYVLHFQYLDTAVQRKDYIPILSKNLGFPYMKNSERIVKTLFESGKVKEAIARAKKLDARYGGNAHAGFCPHTKVHELVTALLKYTRQPYIK</sequence>
<evidence type="ECO:0000313" key="2">
    <source>
        <dbReference type="Proteomes" id="UP000552864"/>
    </source>
</evidence>
<keyword evidence="2" id="KW-1185">Reference proteome</keyword>
<reference evidence="1 2" key="1">
    <citation type="submission" date="2020-04" db="EMBL/GenBank/DDBJ databases">
        <authorList>
            <person name="Yin C."/>
        </authorList>
    </citation>
    <scope>NUCLEOTIDE SEQUENCE [LARGE SCALE GENOMIC DNA]</scope>
    <source>
        <strain evidence="1 2">Ak56</strain>
    </source>
</reference>
<gene>
    <name evidence="1" type="ORF">HGH91_18650</name>
</gene>
<proteinExistence type="predicted"/>
<name>A0A847SN25_9BACT</name>
<dbReference type="InterPro" id="IPR025591">
    <property type="entry name" value="RloB"/>
</dbReference>
<dbReference type="EMBL" id="JABAHZ010000004">
    <property type="protein sequence ID" value="NLR80655.1"/>
    <property type="molecule type" value="Genomic_DNA"/>
</dbReference>
<organism evidence="1 2">
    <name type="scientific">Chitinophaga eiseniae</name>
    <dbReference type="NCBI Taxonomy" id="634771"/>
    <lineage>
        <taxon>Bacteria</taxon>
        <taxon>Pseudomonadati</taxon>
        <taxon>Bacteroidota</taxon>
        <taxon>Chitinophagia</taxon>
        <taxon>Chitinophagales</taxon>
        <taxon>Chitinophagaceae</taxon>
        <taxon>Chitinophaga</taxon>
    </lineage>
</organism>
<evidence type="ECO:0000313" key="1">
    <source>
        <dbReference type="EMBL" id="NLR80655.1"/>
    </source>
</evidence>
<accession>A0A847SN25</accession>